<evidence type="ECO:0000259" key="7">
    <source>
        <dbReference type="PROSITE" id="PS50011"/>
    </source>
</evidence>
<keyword evidence="1" id="KW-0723">Serine/threonine-protein kinase</keyword>
<dbReference type="Gene3D" id="1.10.510.10">
    <property type="entry name" value="Transferase(Phosphotransferase) domain 1"/>
    <property type="match status" value="1"/>
</dbReference>
<protein>
    <submittedName>
        <fullName evidence="8">Death-associated protein kinase 1</fullName>
    </submittedName>
</protein>
<dbReference type="AlphaFoldDB" id="A0ABD2PWG7"/>
<dbReference type="GO" id="GO:0005524">
    <property type="term" value="F:ATP binding"/>
    <property type="evidence" value="ECO:0007669"/>
    <property type="project" value="UniProtKB-UniRule"/>
</dbReference>
<evidence type="ECO:0000313" key="8">
    <source>
        <dbReference type="EMBL" id="KAL3311790.1"/>
    </source>
</evidence>
<dbReference type="EMBL" id="JBJKFK010002015">
    <property type="protein sequence ID" value="KAL3311790.1"/>
    <property type="molecule type" value="Genomic_DNA"/>
</dbReference>
<dbReference type="SUPFAM" id="SSF56112">
    <property type="entry name" value="Protein kinase-like (PK-like)"/>
    <property type="match status" value="1"/>
</dbReference>
<reference evidence="8 9" key="1">
    <citation type="submission" date="2024-11" db="EMBL/GenBank/DDBJ databases">
        <title>Adaptive evolution of stress response genes in parasites aligns with host niche diversity.</title>
        <authorList>
            <person name="Hahn C."/>
            <person name="Resl P."/>
        </authorList>
    </citation>
    <scope>NUCLEOTIDE SEQUENCE [LARGE SCALE GENOMIC DNA]</scope>
    <source>
        <strain evidence="8">EGGRZ-B1_66</strain>
        <tissue evidence="8">Body</tissue>
    </source>
</reference>
<organism evidence="8 9">
    <name type="scientific">Cichlidogyrus casuarinus</name>
    <dbReference type="NCBI Taxonomy" id="1844966"/>
    <lineage>
        <taxon>Eukaryota</taxon>
        <taxon>Metazoa</taxon>
        <taxon>Spiralia</taxon>
        <taxon>Lophotrochozoa</taxon>
        <taxon>Platyhelminthes</taxon>
        <taxon>Monogenea</taxon>
        <taxon>Monopisthocotylea</taxon>
        <taxon>Dactylogyridea</taxon>
        <taxon>Ancyrocephalidae</taxon>
        <taxon>Cichlidogyrus</taxon>
    </lineage>
</organism>
<dbReference type="InterPro" id="IPR000719">
    <property type="entry name" value="Prot_kinase_dom"/>
</dbReference>
<dbReference type="GO" id="GO:0004674">
    <property type="term" value="F:protein serine/threonine kinase activity"/>
    <property type="evidence" value="ECO:0007669"/>
    <property type="project" value="UniProtKB-KW"/>
</dbReference>
<accession>A0ABD2PWG7</accession>
<evidence type="ECO:0000313" key="9">
    <source>
        <dbReference type="Proteomes" id="UP001626550"/>
    </source>
</evidence>
<evidence type="ECO:0000256" key="5">
    <source>
        <dbReference type="ARBA" id="ARBA00022840"/>
    </source>
</evidence>
<dbReference type="InterPro" id="IPR017441">
    <property type="entry name" value="Protein_kinase_ATP_BS"/>
</dbReference>
<dbReference type="Gene3D" id="3.30.200.20">
    <property type="entry name" value="Phosphorylase Kinase, domain 1"/>
    <property type="match status" value="1"/>
</dbReference>
<evidence type="ECO:0000256" key="2">
    <source>
        <dbReference type="ARBA" id="ARBA00022679"/>
    </source>
</evidence>
<dbReference type="PROSITE" id="PS00107">
    <property type="entry name" value="PROTEIN_KINASE_ATP"/>
    <property type="match status" value="1"/>
</dbReference>
<dbReference type="PANTHER" id="PTHR24342:SF14">
    <property type="entry name" value="DEATH-ASSOCIATED PROTEIN KINASE DAPK-1"/>
    <property type="match status" value="1"/>
</dbReference>
<comment type="caution">
    <text evidence="8">The sequence shown here is derived from an EMBL/GenBank/DDBJ whole genome shotgun (WGS) entry which is preliminary data.</text>
</comment>
<dbReference type="Proteomes" id="UP001626550">
    <property type="component" value="Unassembled WGS sequence"/>
</dbReference>
<evidence type="ECO:0000256" key="6">
    <source>
        <dbReference type="PROSITE-ProRule" id="PRU10141"/>
    </source>
</evidence>
<keyword evidence="3 6" id="KW-0547">Nucleotide-binding</keyword>
<dbReference type="PROSITE" id="PS50011">
    <property type="entry name" value="PROTEIN_KINASE_DOM"/>
    <property type="match status" value="1"/>
</dbReference>
<sequence length="152" mass="17235">MSKDINLTIRKDNLEDFYIIGDKIGDGHFAEVKLATCKKTGIQYAAKFIIRKRQNMFGYVDPSAVGMTLNDIEREAKILAQLDNETIIKLFEVFHHKDSVVLILELVTGGELFARVAECERLSEEEASNFISQILYGVDHIHNLGIVHLDLK</sequence>
<evidence type="ECO:0000256" key="1">
    <source>
        <dbReference type="ARBA" id="ARBA00022527"/>
    </source>
</evidence>
<keyword evidence="2" id="KW-0808">Transferase</keyword>
<gene>
    <name evidence="8" type="primary">DAPK1</name>
    <name evidence="8" type="ORF">Ciccas_009627</name>
</gene>
<proteinExistence type="predicted"/>
<feature type="binding site" evidence="6">
    <location>
        <position position="52"/>
    </location>
    <ligand>
        <name>ATP</name>
        <dbReference type="ChEBI" id="CHEBI:30616"/>
    </ligand>
</feature>
<feature type="domain" description="Protein kinase" evidence="7">
    <location>
        <begin position="18"/>
        <end position="152"/>
    </location>
</feature>
<feature type="non-terminal residue" evidence="8">
    <location>
        <position position="152"/>
    </location>
</feature>
<keyword evidence="5 6" id="KW-0067">ATP-binding</keyword>
<dbReference type="Pfam" id="PF00069">
    <property type="entry name" value="Pkinase"/>
    <property type="match status" value="1"/>
</dbReference>
<name>A0ABD2PWG7_9PLAT</name>
<keyword evidence="4 8" id="KW-0418">Kinase</keyword>
<keyword evidence="9" id="KW-1185">Reference proteome</keyword>
<dbReference type="InterPro" id="IPR011009">
    <property type="entry name" value="Kinase-like_dom_sf"/>
</dbReference>
<dbReference type="PANTHER" id="PTHR24342">
    <property type="entry name" value="SERINE/THREONINE-PROTEIN KINASE 17"/>
    <property type="match status" value="1"/>
</dbReference>
<evidence type="ECO:0000256" key="4">
    <source>
        <dbReference type="ARBA" id="ARBA00022777"/>
    </source>
</evidence>
<dbReference type="SMART" id="SM00220">
    <property type="entry name" value="S_TKc"/>
    <property type="match status" value="1"/>
</dbReference>
<evidence type="ECO:0000256" key="3">
    <source>
        <dbReference type="ARBA" id="ARBA00022741"/>
    </source>
</evidence>